<gene>
    <name evidence="2" type="ORF">GCM10022421_12750</name>
</gene>
<sequence>MRLLLVNANTSQNITEKLAIEARLALPAGWQLSTATGSFGAAVIQTRRDCAIAEHACIEAVEAHLAEQADGCDAVVVGVSLDTGLWALREALNVPVVGLLEASLLTACMVGGRYGLVVMGPKTVPLYRELVERHGLATRLAGIEAIAADALAVHAAPEQFDAALIEACDRLVEGGAECVILVGAVVAGLHRRLQGRVAVPLLDGMACAVTQACGLARLELSKAGPTVPG</sequence>
<name>A0ABP7DNW1_9GAMM</name>
<dbReference type="RefSeq" id="WP_344963497.1">
    <property type="nucleotide sequence ID" value="NZ_BAABDS010000015.1"/>
</dbReference>
<dbReference type="Gene3D" id="3.40.50.12500">
    <property type="match status" value="1"/>
</dbReference>
<comment type="caution">
    <text evidence="2">The sequence shown here is derived from an EMBL/GenBank/DDBJ whole genome shotgun (WGS) entry which is preliminary data.</text>
</comment>
<protein>
    <submittedName>
        <fullName evidence="2">Aspartate/glutamate racemase family protein</fullName>
    </submittedName>
</protein>
<organism evidence="2 3">
    <name type="scientific">Oceanisphaera sediminis</name>
    <dbReference type="NCBI Taxonomy" id="981381"/>
    <lineage>
        <taxon>Bacteria</taxon>
        <taxon>Pseudomonadati</taxon>
        <taxon>Pseudomonadota</taxon>
        <taxon>Gammaproteobacteria</taxon>
        <taxon>Aeromonadales</taxon>
        <taxon>Aeromonadaceae</taxon>
        <taxon>Oceanisphaera</taxon>
    </lineage>
</organism>
<dbReference type="Pfam" id="PF01177">
    <property type="entry name" value="Asp_Glu_race"/>
    <property type="match status" value="1"/>
</dbReference>
<keyword evidence="3" id="KW-1185">Reference proteome</keyword>
<dbReference type="InterPro" id="IPR015942">
    <property type="entry name" value="Asp/Glu/hydantoin_racemase"/>
</dbReference>
<proteinExistence type="inferred from homology"/>
<dbReference type="Proteomes" id="UP001501479">
    <property type="component" value="Unassembled WGS sequence"/>
</dbReference>
<dbReference type="InterPro" id="IPR052186">
    <property type="entry name" value="Hydantoin_racemase-like"/>
</dbReference>
<dbReference type="InterPro" id="IPR053714">
    <property type="entry name" value="Iso_Racemase_Enz_sf"/>
</dbReference>
<dbReference type="PANTHER" id="PTHR28047">
    <property type="entry name" value="PROTEIN DCG1"/>
    <property type="match status" value="1"/>
</dbReference>
<accession>A0ABP7DNW1</accession>
<evidence type="ECO:0000313" key="3">
    <source>
        <dbReference type="Proteomes" id="UP001501479"/>
    </source>
</evidence>
<evidence type="ECO:0000256" key="1">
    <source>
        <dbReference type="ARBA" id="ARBA00038414"/>
    </source>
</evidence>
<reference evidence="3" key="1">
    <citation type="journal article" date="2019" name="Int. J. Syst. Evol. Microbiol.">
        <title>The Global Catalogue of Microorganisms (GCM) 10K type strain sequencing project: providing services to taxonomists for standard genome sequencing and annotation.</title>
        <authorList>
            <consortium name="The Broad Institute Genomics Platform"/>
            <consortium name="The Broad Institute Genome Sequencing Center for Infectious Disease"/>
            <person name="Wu L."/>
            <person name="Ma J."/>
        </authorList>
    </citation>
    <scope>NUCLEOTIDE SEQUENCE [LARGE SCALE GENOMIC DNA]</scope>
    <source>
        <strain evidence="3">JCM 17329</strain>
    </source>
</reference>
<dbReference type="PANTHER" id="PTHR28047:SF5">
    <property type="entry name" value="PROTEIN DCG1"/>
    <property type="match status" value="1"/>
</dbReference>
<evidence type="ECO:0000313" key="2">
    <source>
        <dbReference type="EMBL" id="GAA3707029.1"/>
    </source>
</evidence>
<comment type="similarity">
    <text evidence="1">Belongs to the HyuE racemase family.</text>
</comment>
<dbReference type="EMBL" id="BAABDS010000015">
    <property type="protein sequence ID" value="GAA3707029.1"/>
    <property type="molecule type" value="Genomic_DNA"/>
</dbReference>